<dbReference type="InterPro" id="IPR012677">
    <property type="entry name" value="Nucleotide-bd_a/b_plait_sf"/>
</dbReference>
<dbReference type="CDD" id="cd00165">
    <property type="entry name" value="S4"/>
    <property type="match status" value="1"/>
</dbReference>
<dbReference type="SMART" id="SM00363">
    <property type="entry name" value="S4"/>
    <property type="match status" value="1"/>
</dbReference>
<protein>
    <submittedName>
        <fullName evidence="3">S4 domain protein</fullName>
    </submittedName>
</protein>
<dbReference type="InterPro" id="IPR002942">
    <property type="entry name" value="S4_RNA-bd"/>
</dbReference>
<dbReference type="OrthoDB" id="9812787at2"/>
<dbReference type="GO" id="GO:0003723">
    <property type="term" value="F:RNA binding"/>
    <property type="evidence" value="ECO:0007669"/>
    <property type="project" value="UniProtKB-KW"/>
</dbReference>
<evidence type="ECO:0000256" key="1">
    <source>
        <dbReference type="PROSITE-ProRule" id="PRU00182"/>
    </source>
</evidence>
<proteinExistence type="predicted"/>
<dbReference type="Proteomes" id="UP000003280">
    <property type="component" value="Unassembled WGS sequence"/>
</dbReference>
<dbReference type="InterPro" id="IPR040591">
    <property type="entry name" value="RqcP2_RBD"/>
</dbReference>
<name>E0NMQ6_9FIRM</name>
<dbReference type="Gene3D" id="3.10.290.10">
    <property type="entry name" value="RNA-binding S4 domain"/>
    <property type="match status" value="1"/>
</dbReference>
<organism evidence="3 4">
    <name type="scientific">Peptoniphilus duerdenii ATCC BAA-1640</name>
    <dbReference type="NCBI Taxonomy" id="862517"/>
    <lineage>
        <taxon>Bacteria</taxon>
        <taxon>Bacillati</taxon>
        <taxon>Bacillota</taxon>
        <taxon>Tissierellia</taxon>
        <taxon>Tissierellales</taxon>
        <taxon>Peptoniphilaceae</taxon>
        <taxon>Peptoniphilus</taxon>
    </lineage>
</organism>
<accession>E0NMQ6</accession>
<reference evidence="3 4" key="1">
    <citation type="submission" date="2010-07" db="EMBL/GenBank/DDBJ databases">
        <authorList>
            <person name="Muzny D."/>
            <person name="Qin X."/>
            <person name="Deng J."/>
            <person name="Jiang H."/>
            <person name="Liu Y."/>
            <person name="Qu J."/>
            <person name="Song X.-Z."/>
            <person name="Zhang L."/>
            <person name="Thornton R."/>
            <person name="Coyle M."/>
            <person name="Francisco L."/>
            <person name="Jackson L."/>
            <person name="Javaid M."/>
            <person name="Korchina V."/>
            <person name="Kovar C."/>
            <person name="Mata R."/>
            <person name="Mathew T."/>
            <person name="Ngo R."/>
            <person name="Nguyen L."/>
            <person name="Nguyen N."/>
            <person name="Okwuonu G."/>
            <person name="Ongeri F."/>
            <person name="Pham C."/>
            <person name="Simmons D."/>
            <person name="Wilczek-Boney K."/>
            <person name="Hale W."/>
            <person name="Jakkamsetti A."/>
            <person name="Pham P."/>
            <person name="Ruth R."/>
            <person name="San Lucas F."/>
            <person name="Warren J."/>
            <person name="Zhang J."/>
            <person name="Zhao Z."/>
            <person name="Zhou C."/>
            <person name="Zhu D."/>
            <person name="Lee S."/>
            <person name="Bess C."/>
            <person name="Blankenburg K."/>
            <person name="Forbes L."/>
            <person name="Fu Q."/>
            <person name="Gubbala S."/>
            <person name="Hirani K."/>
            <person name="Jayaseelan J.C."/>
            <person name="Lara F."/>
            <person name="Munidasa M."/>
            <person name="Palculict T."/>
            <person name="Patil S."/>
            <person name="Pu L.-L."/>
            <person name="Saada N."/>
            <person name="Tang L."/>
            <person name="Weissenberger G."/>
            <person name="Zhu Y."/>
            <person name="Hemphill L."/>
            <person name="Shang Y."/>
            <person name="Youmans B."/>
            <person name="Ayvaz T."/>
            <person name="Ross M."/>
            <person name="Santibanez J."/>
            <person name="Aqrawi P."/>
            <person name="Gross S."/>
            <person name="Joshi V."/>
            <person name="Fowler G."/>
            <person name="Nazareth L."/>
            <person name="Reid J."/>
            <person name="Worley K."/>
            <person name="Petrosino J."/>
            <person name="Highlander S."/>
            <person name="Gibbs R."/>
        </authorList>
    </citation>
    <scope>NUCLEOTIDE SEQUENCE [LARGE SCALE GENOMIC DNA]</scope>
    <source>
        <strain evidence="3 4">ATCC BAA-1640</strain>
    </source>
</reference>
<dbReference type="STRING" id="862517.HMPREF9225_1445"/>
<keyword evidence="4" id="KW-1185">Reference proteome</keyword>
<comment type="caution">
    <text evidence="3">The sequence shown here is derived from an EMBL/GenBank/DDBJ whole genome shotgun (WGS) entry which is preliminary data.</text>
</comment>
<dbReference type="InterPro" id="IPR036986">
    <property type="entry name" value="S4_RNA-bd_sf"/>
</dbReference>
<feature type="domain" description="RNA-binding S4" evidence="2">
    <location>
        <begin position="173"/>
        <end position="230"/>
    </location>
</feature>
<dbReference type="EMBL" id="AEEH01000047">
    <property type="protein sequence ID" value="EFM24874.1"/>
    <property type="molecule type" value="Genomic_DNA"/>
</dbReference>
<evidence type="ECO:0000259" key="2">
    <source>
        <dbReference type="SMART" id="SM00363"/>
    </source>
</evidence>
<dbReference type="RefSeq" id="WP_008902235.1">
    <property type="nucleotide sequence ID" value="NZ_GL397071.1"/>
</dbReference>
<gene>
    <name evidence="3" type="ORF">HMPREF9225_1445</name>
</gene>
<dbReference type="Gene3D" id="3.30.1370.160">
    <property type="match status" value="1"/>
</dbReference>
<evidence type="ECO:0000313" key="4">
    <source>
        <dbReference type="Proteomes" id="UP000003280"/>
    </source>
</evidence>
<dbReference type="AlphaFoldDB" id="E0NMQ6"/>
<keyword evidence="1" id="KW-0694">RNA-binding</keyword>
<dbReference type="PROSITE" id="PS50889">
    <property type="entry name" value="S4"/>
    <property type="match status" value="1"/>
</dbReference>
<dbReference type="Gene3D" id="3.30.70.330">
    <property type="match status" value="1"/>
</dbReference>
<dbReference type="HOGENOM" id="CLU_075687_2_0_9"/>
<dbReference type="Pfam" id="PF17774">
    <property type="entry name" value="YlmH_RBD"/>
    <property type="match status" value="1"/>
</dbReference>
<dbReference type="eggNOG" id="COG2302">
    <property type="taxonomic scope" value="Bacteria"/>
</dbReference>
<sequence>MVNLDFIQDNSLKEKLKQTIEKIEIADKSNRSIDTDFLDPYERSIIRPIIGHNLEYYEDGGYDEAERKIIQIYPPYIERTEKLSIIKIISKNKISHREILGSVLGLGLVREKIGDIVSNGDFEHYLIVKNELANYIHSNLEKVGNYKINISFSDKVVCSEKKFVSREFVVKSKRLDLFISKAFAIRRDLAKSYIENGFCKVNFAPIKSASSLINEGDLVSLRGYGRVFYAEDLGMSKKDNYFIRAKFPV</sequence>
<dbReference type="SUPFAM" id="SSF55174">
    <property type="entry name" value="Alpha-L RNA-binding motif"/>
    <property type="match status" value="1"/>
</dbReference>
<evidence type="ECO:0000313" key="3">
    <source>
        <dbReference type="EMBL" id="EFM24874.1"/>
    </source>
</evidence>